<dbReference type="EMBL" id="JAHUTI010012637">
    <property type="protein sequence ID" value="MED6236715.1"/>
    <property type="molecule type" value="Genomic_DNA"/>
</dbReference>
<reference evidence="1 2" key="1">
    <citation type="submission" date="2021-07" db="EMBL/GenBank/DDBJ databases">
        <authorList>
            <person name="Palmer J.M."/>
        </authorList>
    </citation>
    <scope>NUCLEOTIDE SEQUENCE [LARGE SCALE GENOMIC DNA]</scope>
    <source>
        <strain evidence="1 2">AT_MEX2019</strain>
        <tissue evidence="1">Muscle</tissue>
    </source>
</reference>
<proteinExistence type="predicted"/>
<name>A0ABU7AH36_9TELE</name>
<sequence>MSILKMKPCMLLTVLGQEKRPHFALNMQAQRLSTGTSPCPDLGMQHQVVEGMKFWMVMATGPAVGPVRGTAMTPPVPGQDTAMTPSGPCIPNDAYMSQHLNDYFRSGNGRWALPLPPGGAANCQNRRKEHKVYCSGGSSPMH</sequence>
<evidence type="ECO:0000313" key="2">
    <source>
        <dbReference type="Proteomes" id="UP001345963"/>
    </source>
</evidence>
<keyword evidence="2" id="KW-1185">Reference proteome</keyword>
<protein>
    <submittedName>
        <fullName evidence="1">Uncharacterized protein</fullName>
    </submittedName>
</protein>
<gene>
    <name evidence="1" type="ORF">ATANTOWER_013295</name>
</gene>
<accession>A0ABU7AH36</accession>
<organism evidence="1 2">
    <name type="scientific">Ataeniobius toweri</name>
    <dbReference type="NCBI Taxonomy" id="208326"/>
    <lineage>
        <taxon>Eukaryota</taxon>
        <taxon>Metazoa</taxon>
        <taxon>Chordata</taxon>
        <taxon>Craniata</taxon>
        <taxon>Vertebrata</taxon>
        <taxon>Euteleostomi</taxon>
        <taxon>Actinopterygii</taxon>
        <taxon>Neopterygii</taxon>
        <taxon>Teleostei</taxon>
        <taxon>Neoteleostei</taxon>
        <taxon>Acanthomorphata</taxon>
        <taxon>Ovalentaria</taxon>
        <taxon>Atherinomorphae</taxon>
        <taxon>Cyprinodontiformes</taxon>
        <taxon>Goodeidae</taxon>
        <taxon>Ataeniobius</taxon>
    </lineage>
</organism>
<dbReference type="Proteomes" id="UP001345963">
    <property type="component" value="Unassembled WGS sequence"/>
</dbReference>
<evidence type="ECO:0000313" key="1">
    <source>
        <dbReference type="EMBL" id="MED6236715.1"/>
    </source>
</evidence>
<comment type="caution">
    <text evidence="1">The sequence shown here is derived from an EMBL/GenBank/DDBJ whole genome shotgun (WGS) entry which is preliminary data.</text>
</comment>